<dbReference type="InterPro" id="IPR029495">
    <property type="entry name" value="NACHT-assoc"/>
</dbReference>
<keyword evidence="10" id="KW-1185">Reference proteome</keyword>
<evidence type="ECO:0000313" key="9">
    <source>
        <dbReference type="EMBL" id="KAI7789738.1"/>
    </source>
</evidence>
<dbReference type="FunFam" id="3.40.50.300:FF:000210">
    <property type="entry name" value="Si:dkey-16p6.1"/>
    <property type="match status" value="1"/>
</dbReference>
<dbReference type="InterPro" id="IPR041267">
    <property type="entry name" value="NLRP_HD2"/>
</dbReference>
<evidence type="ECO:0000256" key="4">
    <source>
        <dbReference type="ARBA" id="ARBA00022737"/>
    </source>
</evidence>
<dbReference type="PANTHER" id="PTHR24106">
    <property type="entry name" value="NACHT, LRR AND CARD DOMAINS-CONTAINING"/>
    <property type="match status" value="1"/>
</dbReference>
<evidence type="ECO:0000256" key="7">
    <source>
        <dbReference type="SAM" id="MobiDB-lite"/>
    </source>
</evidence>
<dbReference type="InterPro" id="IPR006553">
    <property type="entry name" value="Leu-rich_rpt_Cys-con_subtyp"/>
</dbReference>
<dbReference type="InterPro" id="IPR051261">
    <property type="entry name" value="NLR"/>
</dbReference>
<dbReference type="Gene3D" id="3.40.50.300">
    <property type="entry name" value="P-loop containing nucleotide triphosphate hydrolases"/>
    <property type="match status" value="2"/>
</dbReference>
<dbReference type="InterPro" id="IPR041075">
    <property type="entry name" value="NOD1/2_WH"/>
</dbReference>
<dbReference type="FunFam" id="3.80.10.10:FF:000100">
    <property type="entry name" value="Si:dkey-11n14.1"/>
    <property type="match status" value="2"/>
</dbReference>
<comment type="subcellular location">
    <subcellularLocation>
        <location evidence="1">Cytoplasm</location>
    </subcellularLocation>
</comment>
<keyword evidence="3" id="KW-0433">Leucine-rich repeat</keyword>
<dbReference type="Pfam" id="PF14484">
    <property type="entry name" value="FISNA"/>
    <property type="match status" value="2"/>
</dbReference>
<sequence>MDRRKGMYRVSSDSSIRSCVSLEMDESVDQPVKLSSADYRLGMHKRKSDPCIPIWTGESAEPSCVSMKSGESMDHPVKFNSRGVLKLRMHKQKSESSRSSWIRRKSAEPSCVSMKSVESMDHPVKFSLGDFPAELRESSETINASNMAEESMNQPEIISSRDSPAKLSTKVEEAKSSVEMKQLNSIFKDLENKMISLIKNELKKFKMLLSSSYPQCSKREEDDEGQSKVKEGVLKITLHILRETNQMNLANTLLTKLISVHQQKLKSRLKEKFKSVSEGISTQGSSALVNEIYTELYITEGGSEDINNEHEVRQIEMTSWRPEAQDSPIKCNDIFTAGQNKRIRSVLTKGVAGIGKTVSVQKFILDWAEGKANQDLNFIFPLPFRELNLIKETNLRLNELLGYFFTEMKEINLGDFTDYKVMFIFDGLDECQLHLDFQNHQNFSDVSESASVDVLLTNLIKGNLLPSALIWITSRPAAANQIPPECVDLITDVRGFNDPQKDEYFRKRINDQTLANRIIRHIKLSRSLYIMCHIPVFCWISATVLQRMLSEEQSEAKIPKTLTQMFTHFLIFQIKLKRQKYDGENEDDLYQARKSILSLGKLAFQQLEKGNLIFYEGDLRESGIDVKEASLHSGVCTQIFREEFGFYLGKVFSFVHLSVQEFFAALYKFFCIFEDEGQQSDDSFTESLKIEVDKALQSKNGHWDLYLRFLLGLSLESNQIHLQGLLKNTGGRSYKIKKVVKYIKDKIKKNLSTEKSINLFYCLNELNDNSLVKDIQSLLSSTADFSGLSGIKLSSSQWSALVFVLLSSEQELDEFQLSKYEPSEECLLRLMPVVKASRKADLSGCNLTEKSCSALVSVLSSNFSFLRELNLSNNKLQDSAVKLLSAGLKNPHCTLETLQLENCTISDKGCTALASALQLNPSHLRELNLNFNALGPRASGLKLLSGLLKDSHCKLEKLQLSDCGISDKGCAALASALKSNPSHLRELNLKYNNSGDSGVKLLSDLLKDPHCRLEKVYRDISDRYWKTLKDSVVNYSPSSCSKPCSNTSTLSTEYQNVAPLQKPDLISLYQQKLKSRLKEKFKSVNEGISLQGSSALVNEIYTELYITEGGNAGVNNEHEVRQIEMTSWRPDTRDTAIKCNDIFKLLPGQNKPIRTVLTKGIAGIGKTVSVQKFILDWAEGKVNQDLHFIFSFPFRELNLMKEINLSLIELLGHYVTEIKEINVGDFTDYRIMFIFDGLDECRLHLNFQNHQSFSDVNESASVDVLLTNLIKGNLLPSALIWITSRPAAANQIPLECIDQVTEVQGFNDPQKDEYFRKRISDQSLANRIITHIKLSRSLYIMCHIPVFCWISATVLQRMLSEEQSEAKIPKTLTQMFTHFLIFQIKLKRQKYDGENEDDLYQARKSILSLGKLAFQQLEKGNLIFYEEDLRESGIDVKEASLHSGVCTQIFREEFGFYLGKVFSFVHLSVQEFIAALYKFFYIFEDEGQKSEDSFTESLKIEVDKALQSKNGHWDLFLRFLLGLSLESNQILIQGLLKNTGGRSYKIKKVVKYIKDKIKKNLSTEKSINLFYCLNELNDNSLVKDVQSLLSSTADFSGLSGIKLSSSQWSALVFVLLNSEQELDEFQLRKYEPSEECLLRLMPVVKSSRKVDLSGCNLTEKSCPALISVLSSNLSFLRELNLSNNKLQDSGAKLISAGMKNPHCTLETLQLENCTISDKGCAALASALQLNPSHLRELNLNFNALGPRASGLKLLSGLLKDSHCKLEKLEMSDCSISDKGCAALASALKLNPSHLRELNLKYNNPGDSGVKLLSDLLKDPQCRLEKV</sequence>
<name>A0A9W7W954_TRIRA</name>
<dbReference type="InterPro" id="IPR027417">
    <property type="entry name" value="P-loop_NTPase"/>
</dbReference>
<evidence type="ECO:0000256" key="2">
    <source>
        <dbReference type="ARBA" id="ARBA00022490"/>
    </source>
</evidence>
<dbReference type="InterPro" id="IPR032675">
    <property type="entry name" value="LRR_dom_sf"/>
</dbReference>
<dbReference type="Proteomes" id="UP001059041">
    <property type="component" value="Unassembled WGS sequence"/>
</dbReference>
<organism evidence="9 10">
    <name type="scientific">Triplophysa rosa</name>
    <name type="common">Cave loach</name>
    <dbReference type="NCBI Taxonomy" id="992332"/>
    <lineage>
        <taxon>Eukaryota</taxon>
        <taxon>Metazoa</taxon>
        <taxon>Chordata</taxon>
        <taxon>Craniata</taxon>
        <taxon>Vertebrata</taxon>
        <taxon>Euteleostomi</taxon>
        <taxon>Actinopterygii</taxon>
        <taxon>Neopterygii</taxon>
        <taxon>Teleostei</taxon>
        <taxon>Ostariophysi</taxon>
        <taxon>Cypriniformes</taxon>
        <taxon>Nemacheilidae</taxon>
        <taxon>Triplophysa</taxon>
    </lineage>
</organism>
<dbReference type="SMART" id="SM01288">
    <property type="entry name" value="FISNA"/>
    <property type="match status" value="2"/>
</dbReference>
<keyword evidence="5" id="KW-0547">Nucleotide-binding</keyword>
<dbReference type="Pfam" id="PF13516">
    <property type="entry name" value="LRR_6"/>
    <property type="match status" value="10"/>
</dbReference>
<evidence type="ECO:0000256" key="1">
    <source>
        <dbReference type="ARBA" id="ARBA00004496"/>
    </source>
</evidence>
<feature type="compositionally biased region" description="Polar residues" evidence="7">
    <location>
        <begin position="143"/>
        <end position="162"/>
    </location>
</feature>
<reference evidence="9" key="1">
    <citation type="submission" date="2021-02" db="EMBL/GenBank/DDBJ databases">
        <title>Comparative genomics reveals that relaxation of natural selection precedes convergent phenotypic evolution of cavefish.</title>
        <authorList>
            <person name="Peng Z."/>
        </authorList>
    </citation>
    <scope>NUCLEOTIDE SEQUENCE</scope>
    <source>
        <tissue evidence="9">Muscle</tissue>
    </source>
</reference>
<evidence type="ECO:0000256" key="5">
    <source>
        <dbReference type="ARBA" id="ARBA00022741"/>
    </source>
</evidence>
<comment type="caution">
    <text evidence="9">The sequence shown here is derived from an EMBL/GenBank/DDBJ whole genome shotgun (WGS) entry which is preliminary data.</text>
</comment>
<dbReference type="SMART" id="SM00367">
    <property type="entry name" value="LRR_CC"/>
    <property type="match status" value="5"/>
</dbReference>
<dbReference type="GO" id="GO:0005737">
    <property type="term" value="C:cytoplasm"/>
    <property type="evidence" value="ECO:0007669"/>
    <property type="project" value="UniProtKB-SubCell"/>
</dbReference>
<keyword evidence="6" id="KW-0067">ATP-binding</keyword>
<dbReference type="FunFam" id="3.40.50.300:FF:001524">
    <property type="entry name" value="Si:dkey-126g1.7"/>
    <property type="match status" value="1"/>
</dbReference>
<dbReference type="SUPFAM" id="SSF52540">
    <property type="entry name" value="P-loop containing nucleoside triphosphate hydrolases"/>
    <property type="match status" value="1"/>
</dbReference>
<feature type="region of interest" description="Disordered" evidence="7">
    <location>
        <begin position="143"/>
        <end position="165"/>
    </location>
</feature>
<dbReference type="Gene3D" id="3.80.10.10">
    <property type="entry name" value="Ribonuclease Inhibitor"/>
    <property type="match status" value="4"/>
</dbReference>
<evidence type="ECO:0000313" key="10">
    <source>
        <dbReference type="Proteomes" id="UP001059041"/>
    </source>
</evidence>
<dbReference type="InterPro" id="IPR001611">
    <property type="entry name" value="Leu-rich_rpt"/>
</dbReference>
<evidence type="ECO:0000256" key="3">
    <source>
        <dbReference type="ARBA" id="ARBA00022614"/>
    </source>
</evidence>
<proteinExistence type="predicted"/>
<feature type="domain" description="NACHT" evidence="8">
    <location>
        <begin position="344"/>
        <end position="478"/>
    </location>
</feature>
<evidence type="ECO:0000256" key="6">
    <source>
        <dbReference type="ARBA" id="ARBA00022840"/>
    </source>
</evidence>
<feature type="domain" description="NACHT" evidence="8">
    <location>
        <begin position="1154"/>
        <end position="1288"/>
    </location>
</feature>
<dbReference type="PROSITE" id="PS50837">
    <property type="entry name" value="NACHT"/>
    <property type="match status" value="2"/>
</dbReference>
<dbReference type="Pfam" id="PF17776">
    <property type="entry name" value="NLRC4_HD2"/>
    <property type="match status" value="2"/>
</dbReference>
<evidence type="ECO:0000259" key="8">
    <source>
        <dbReference type="PROSITE" id="PS50837"/>
    </source>
</evidence>
<keyword evidence="4" id="KW-0677">Repeat</keyword>
<dbReference type="EMBL" id="JAFHDT010000363">
    <property type="protein sequence ID" value="KAI7789738.1"/>
    <property type="molecule type" value="Genomic_DNA"/>
</dbReference>
<dbReference type="GO" id="GO:0005524">
    <property type="term" value="F:ATP binding"/>
    <property type="evidence" value="ECO:0007669"/>
    <property type="project" value="UniProtKB-KW"/>
</dbReference>
<keyword evidence="2" id="KW-0963">Cytoplasm</keyword>
<protein>
    <submittedName>
        <fullName evidence="9">NACHT</fullName>
    </submittedName>
</protein>
<accession>A0A9W7W954</accession>
<dbReference type="SMART" id="SM00368">
    <property type="entry name" value="LRR_RI"/>
    <property type="match status" value="12"/>
</dbReference>
<dbReference type="SUPFAM" id="SSF52047">
    <property type="entry name" value="RNI-like"/>
    <property type="match status" value="2"/>
</dbReference>
<dbReference type="Pfam" id="PF05729">
    <property type="entry name" value="NACHT"/>
    <property type="match status" value="2"/>
</dbReference>
<dbReference type="InterPro" id="IPR007111">
    <property type="entry name" value="NACHT_NTPase"/>
</dbReference>
<gene>
    <name evidence="9" type="ORF">IRJ41_001027</name>
</gene>
<dbReference type="Pfam" id="PF17779">
    <property type="entry name" value="WHD_NOD2"/>
    <property type="match status" value="2"/>
</dbReference>